<accession>A0A0B7I0V5</accession>
<dbReference type="AlphaFoldDB" id="A0A0B7I0V5"/>
<reference evidence="1 2" key="1">
    <citation type="submission" date="2015-01" db="EMBL/GenBank/DDBJ databases">
        <authorList>
            <person name="Xiang T."/>
            <person name="Song Y."/>
            <person name="Huang L."/>
            <person name="Wang B."/>
            <person name="Wu P."/>
        </authorList>
    </citation>
    <scope>NUCLEOTIDE SEQUENCE [LARGE SCALE GENOMIC DNA]</scope>
    <source>
        <strain evidence="1 2">CcD38</strain>
    </source>
</reference>
<dbReference type="Proteomes" id="UP000045051">
    <property type="component" value="Unassembled WGS sequence"/>
</dbReference>
<name>A0A0B7I0V5_9FLAO</name>
<dbReference type="EMBL" id="CDOI01000002">
    <property type="protein sequence ID" value="CEN43393.1"/>
    <property type="molecule type" value="Genomic_DNA"/>
</dbReference>
<organism evidence="1 2">
    <name type="scientific">Capnocytophaga canis</name>
    <dbReference type="NCBI Taxonomy" id="1848903"/>
    <lineage>
        <taxon>Bacteria</taxon>
        <taxon>Pseudomonadati</taxon>
        <taxon>Bacteroidota</taxon>
        <taxon>Flavobacteriia</taxon>
        <taxon>Flavobacteriales</taxon>
        <taxon>Flavobacteriaceae</taxon>
        <taxon>Capnocytophaga</taxon>
    </lineage>
</organism>
<keyword evidence="2" id="KW-1185">Reference proteome</keyword>
<proteinExistence type="predicted"/>
<sequence>MVTQVNKTIIKIPEKRCFCTLFIEIRIKNFIQKYKINNLFKSKKHKKIPILITEILNFYYFCKLKNTH</sequence>
<protein>
    <submittedName>
        <fullName evidence="1">Uncharacterized protein</fullName>
    </submittedName>
</protein>
<evidence type="ECO:0000313" key="2">
    <source>
        <dbReference type="Proteomes" id="UP000045051"/>
    </source>
</evidence>
<gene>
    <name evidence="1" type="ORF">CCAND38_100046</name>
</gene>
<evidence type="ECO:0000313" key="1">
    <source>
        <dbReference type="EMBL" id="CEN43393.1"/>
    </source>
</evidence>